<accession>A0ABS0B7Y1</accession>
<sequence length="159" mass="16803">MFSGALKLADLQLSLRAAIAAGLAVVVADLLRLPYPIYAMISAVLVTDLSPLQTRRLGWPRLVATVMGTGIGASMNALLPSGLWTVAFGVAAAMLLSQLLRMRHAAKVAGYICGIVLLDHGEQPWAYAVVRMVETLLGIGAAMLVSLVPKLVEDKEPTP</sequence>
<keyword evidence="2" id="KW-1003">Cell membrane</keyword>
<dbReference type="RefSeq" id="WP_194930409.1">
    <property type="nucleotide sequence ID" value="NZ_JADLZT010000003.1"/>
</dbReference>
<feature type="transmembrane region" description="Helical" evidence="6">
    <location>
        <begin position="81"/>
        <end position="100"/>
    </location>
</feature>
<feature type="transmembrane region" description="Helical" evidence="6">
    <location>
        <begin position="20"/>
        <end position="46"/>
    </location>
</feature>
<organism evidence="7 8">
    <name type="scientific">Lysobacter niastensis</name>
    <dbReference type="NCBI Taxonomy" id="380629"/>
    <lineage>
        <taxon>Bacteria</taxon>
        <taxon>Pseudomonadati</taxon>
        <taxon>Pseudomonadota</taxon>
        <taxon>Gammaproteobacteria</taxon>
        <taxon>Lysobacterales</taxon>
        <taxon>Lysobacteraceae</taxon>
        <taxon>Lysobacter</taxon>
    </lineage>
</organism>
<proteinExistence type="predicted"/>
<gene>
    <name evidence="7" type="ORF">IU514_07280</name>
</gene>
<dbReference type="InterPro" id="IPR010343">
    <property type="entry name" value="ArAE_1"/>
</dbReference>
<comment type="caution">
    <text evidence="7">The sequence shown here is derived from an EMBL/GenBank/DDBJ whole genome shotgun (WGS) entry which is preliminary data.</text>
</comment>
<keyword evidence="4 6" id="KW-1133">Transmembrane helix</keyword>
<protein>
    <submittedName>
        <fullName evidence="7">FUSC family protein</fullName>
    </submittedName>
</protein>
<evidence type="ECO:0000313" key="8">
    <source>
        <dbReference type="Proteomes" id="UP001429984"/>
    </source>
</evidence>
<evidence type="ECO:0000256" key="2">
    <source>
        <dbReference type="ARBA" id="ARBA00022475"/>
    </source>
</evidence>
<evidence type="ECO:0000256" key="4">
    <source>
        <dbReference type="ARBA" id="ARBA00022989"/>
    </source>
</evidence>
<dbReference type="Pfam" id="PF06081">
    <property type="entry name" value="ArAE_1"/>
    <property type="match status" value="1"/>
</dbReference>
<evidence type="ECO:0000256" key="3">
    <source>
        <dbReference type="ARBA" id="ARBA00022692"/>
    </source>
</evidence>
<dbReference type="EMBL" id="JADLZT010000003">
    <property type="protein sequence ID" value="MBF6023827.1"/>
    <property type="molecule type" value="Genomic_DNA"/>
</dbReference>
<keyword evidence="5 6" id="KW-0472">Membrane</keyword>
<dbReference type="Proteomes" id="UP001429984">
    <property type="component" value="Unassembled WGS sequence"/>
</dbReference>
<reference evidence="7 8" key="1">
    <citation type="submission" date="2020-11" db="EMBL/GenBank/DDBJ databases">
        <title>Draft Genome Sequence and Secondary Metabolite Biosynthetic Potential of the Lysobacter niastensis Type strain DSM 18481.</title>
        <authorList>
            <person name="Turrini P."/>
            <person name="Artuso I."/>
            <person name="Tescari M."/>
            <person name="Lugli G.A."/>
            <person name="Frangipani E."/>
            <person name="Ventura M."/>
            <person name="Visca P."/>
        </authorList>
    </citation>
    <scope>NUCLEOTIDE SEQUENCE [LARGE SCALE GENOMIC DNA]</scope>
    <source>
        <strain evidence="7 8">DSM 18481</strain>
    </source>
</reference>
<keyword evidence="3 6" id="KW-0812">Transmembrane</keyword>
<evidence type="ECO:0000256" key="6">
    <source>
        <dbReference type="SAM" id="Phobius"/>
    </source>
</evidence>
<evidence type="ECO:0000256" key="5">
    <source>
        <dbReference type="ARBA" id="ARBA00023136"/>
    </source>
</evidence>
<evidence type="ECO:0000256" key="1">
    <source>
        <dbReference type="ARBA" id="ARBA00004651"/>
    </source>
</evidence>
<name>A0ABS0B7Y1_9GAMM</name>
<keyword evidence="8" id="KW-1185">Reference proteome</keyword>
<evidence type="ECO:0000313" key="7">
    <source>
        <dbReference type="EMBL" id="MBF6023827.1"/>
    </source>
</evidence>
<comment type="subcellular location">
    <subcellularLocation>
        <location evidence="1">Cell membrane</location>
        <topology evidence="1">Multi-pass membrane protein</topology>
    </subcellularLocation>
</comment>